<keyword evidence="2" id="KW-1185">Reference proteome</keyword>
<proteinExistence type="predicted"/>
<sequence length="187" mass="20811">MVTFSTEFTYAFLIMKRMKIPFWLHTLLYSRVFVLPRMEALDGKGVGGGMNWTPGAPSHAYILTGRDVLSPCSAKLSTAGIYQAVRASLYIYEYSNPLMKVFVECWSPSPKNLLLPYSELSISLWDLYKLGGLPIAGHLMDEVVPSTECISSSLDKKGRIPEPCRSLLHAYHHLATSSSYLSISPAE</sequence>
<dbReference type="EMBL" id="BAABME010003484">
    <property type="protein sequence ID" value="GAA0158968.1"/>
    <property type="molecule type" value="Genomic_DNA"/>
</dbReference>
<organism evidence="1 2">
    <name type="scientific">Lithospermum erythrorhizon</name>
    <name type="common">Purple gromwell</name>
    <name type="synonym">Lithospermum officinale var. erythrorhizon</name>
    <dbReference type="NCBI Taxonomy" id="34254"/>
    <lineage>
        <taxon>Eukaryota</taxon>
        <taxon>Viridiplantae</taxon>
        <taxon>Streptophyta</taxon>
        <taxon>Embryophyta</taxon>
        <taxon>Tracheophyta</taxon>
        <taxon>Spermatophyta</taxon>
        <taxon>Magnoliopsida</taxon>
        <taxon>eudicotyledons</taxon>
        <taxon>Gunneridae</taxon>
        <taxon>Pentapetalae</taxon>
        <taxon>asterids</taxon>
        <taxon>lamiids</taxon>
        <taxon>Boraginales</taxon>
        <taxon>Boraginaceae</taxon>
        <taxon>Boraginoideae</taxon>
        <taxon>Lithospermeae</taxon>
        <taxon>Lithospermum</taxon>
    </lineage>
</organism>
<accession>A0AAV3Q6X3</accession>
<dbReference type="AlphaFoldDB" id="A0AAV3Q6X3"/>
<evidence type="ECO:0000313" key="2">
    <source>
        <dbReference type="Proteomes" id="UP001454036"/>
    </source>
</evidence>
<protein>
    <submittedName>
        <fullName evidence="1">Uncharacterized protein</fullName>
    </submittedName>
</protein>
<comment type="caution">
    <text evidence="1">The sequence shown here is derived from an EMBL/GenBank/DDBJ whole genome shotgun (WGS) entry which is preliminary data.</text>
</comment>
<evidence type="ECO:0000313" key="1">
    <source>
        <dbReference type="EMBL" id="GAA0158968.1"/>
    </source>
</evidence>
<name>A0AAV3Q6X3_LITER</name>
<reference evidence="1 2" key="1">
    <citation type="submission" date="2024-01" db="EMBL/GenBank/DDBJ databases">
        <title>The complete chloroplast genome sequence of Lithospermum erythrorhizon: insights into the phylogenetic relationship among Boraginaceae species and the maternal lineages of purple gromwells.</title>
        <authorList>
            <person name="Okada T."/>
            <person name="Watanabe K."/>
        </authorList>
    </citation>
    <scope>NUCLEOTIDE SEQUENCE [LARGE SCALE GENOMIC DNA]</scope>
</reference>
<dbReference type="Proteomes" id="UP001454036">
    <property type="component" value="Unassembled WGS sequence"/>
</dbReference>
<gene>
    <name evidence="1" type="ORF">LIER_15864</name>
</gene>